<dbReference type="AlphaFoldDB" id="A0A815UFZ3"/>
<reference evidence="1" key="1">
    <citation type="submission" date="2021-02" db="EMBL/GenBank/DDBJ databases">
        <authorList>
            <person name="Nowell W R."/>
        </authorList>
    </citation>
    <scope>NUCLEOTIDE SEQUENCE</scope>
</reference>
<protein>
    <submittedName>
        <fullName evidence="1">Uncharacterized protein</fullName>
    </submittedName>
</protein>
<keyword evidence="3" id="KW-1185">Reference proteome</keyword>
<accession>A0A815UFZ3</accession>
<gene>
    <name evidence="1" type="ORF">GPM918_LOCUS37218</name>
    <name evidence="2" type="ORF">SRO942_LOCUS37976</name>
</gene>
<proteinExistence type="predicted"/>
<name>A0A815UFZ3_9BILA</name>
<organism evidence="1 3">
    <name type="scientific">Didymodactylos carnosus</name>
    <dbReference type="NCBI Taxonomy" id="1234261"/>
    <lineage>
        <taxon>Eukaryota</taxon>
        <taxon>Metazoa</taxon>
        <taxon>Spiralia</taxon>
        <taxon>Gnathifera</taxon>
        <taxon>Rotifera</taxon>
        <taxon>Eurotatoria</taxon>
        <taxon>Bdelloidea</taxon>
        <taxon>Philodinida</taxon>
        <taxon>Philodinidae</taxon>
        <taxon>Didymodactylos</taxon>
    </lineage>
</organism>
<dbReference type="EMBL" id="CAJNOQ010023319">
    <property type="protein sequence ID" value="CAF1513438.1"/>
    <property type="molecule type" value="Genomic_DNA"/>
</dbReference>
<dbReference type="EMBL" id="CAJOBC010088856">
    <property type="protein sequence ID" value="CAF4373752.1"/>
    <property type="molecule type" value="Genomic_DNA"/>
</dbReference>
<dbReference type="Proteomes" id="UP000663829">
    <property type="component" value="Unassembled WGS sequence"/>
</dbReference>
<evidence type="ECO:0000313" key="3">
    <source>
        <dbReference type="Proteomes" id="UP000663829"/>
    </source>
</evidence>
<dbReference type="Proteomes" id="UP000681722">
    <property type="component" value="Unassembled WGS sequence"/>
</dbReference>
<evidence type="ECO:0000313" key="1">
    <source>
        <dbReference type="EMBL" id="CAF1513438.1"/>
    </source>
</evidence>
<sequence length="320" mass="38277">MEYPNSRSFEEFQQIDPMKSDYYFHKYDEFICNNDISSIKQPLEYSEAVFRTLTYPVLWLDSIGDVHWNEAAEREMYKYLLEKQFSTVTSEDYCQSHQLIILNQWIYGGFFSRFHCLIDQFGQSLYSPSMALLSPQRFLISNAGVDDYLIEGILGYLAPMSFCSGYMHHKNMTNIDHEIRRLTSSKKINTFEQLRSNTDKFLFLAEVWKFGIEHIPHRHWLFDFDHAQAKHSLLYNASIGQLTNHSYEHIYHSSHLTFDLNIWKPRNHPHHAYSDHLTSDSMYKLTWKDQSFMSFLHYMFTLYFYKLPPRIELITKLLKQ</sequence>
<comment type="caution">
    <text evidence="1">The sequence shown here is derived from an EMBL/GenBank/DDBJ whole genome shotgun (WGS) entry which is preliminary data.</text>
</comment>
<feature type="non-terminal residue" evidence="1">
    <location>
        <position position="320"/>
    </location>
</feature>
<evidence type="ECO:0000313" key="2">
    <source>
        <dbReference type="EMBL" id="CAF4373752.1"/>
    </source>
</evidence>